<feature type="region of interest" description="Disordered" evidence="1">
    <location>
        <begin position="307"/>
        <end position="328"/>
    </location>
</feature>
<sequence>MAADTLVTHNPRFSFNNLSRADLPELPVIKSWSLPFPGASRGPAAADGDGPDYAAALMSGAGIADCAHATEPPYLLWLRPAANSELEPALHHPPGWNSTLHGDGGGGGILGASADRDRGSGRRLSRRALLAAATRRSARSGGGSKGKGGKRGKEGPPPQHYFSRCTLPVLLMTDWPYALVSWWAAGVAAMVDDMVQRGALDDSATLVAVTPGGLGLTASQRLLLQRYSRRPVITAAELGRLGPPGPVEWSGEGTRVHCFSKVVICKSWAGDPDTPTAPAGQRMGAALAAAAVQAGDPDPAGFGPPRRPQAAIAVSGASGGTGDRDGDKAEAKAKAALAARVEAEAVKAGGATLRVLFEVRSGPIRRILNLAQVLAACEDANRKGFSAGPFRRIACAAHDFDPAGNGTLVSPARLAANIAAVRAAHVLVAPYGEGSAYGMFMHGYRAVRVVPPANGTANGTAVPPQQQQQQQLEDEEGGEELLQPGGGVGRRGVGSVVLELRACGFGTNHTKHADRWSPLMYERSAAAGAPVFVAYAVEDPAQCEPSDLQRVAEGLVAARAAAVAKLAAEKAAKAAAKAAAAKGIGKAAAAYGMAGALWDAQWNETEDGTGQPQAGGGEGPGSAQGEADAGTGQPAKEESQEKGSGWFGWGRRQRRLQDEDTGGEVSEVGTLDVVAAAVAAVPGVEGPQVAAAAAAAPSTRRRLAPKPKSAKAGPELYVRSSHSARDQHLQLNVKQLMEVLEKVGSWVADRSARDEAVAAAAAAGQTGPGKGAKVHAYVFPQGRTVWAPLGVKKAAQELL</sequence>
<keyword evidence="3" id="KW-1185">Reference proteome</keyword>
<name>A0A835W2X9_CHLIN</name>
<accession>A0A835W2X9</accession>
<reference evidence="2" key="1">
    <citation type="journal article" date="2020" name="bioRxiv">
        <title>Comparative genomics of Chlamydomonas.</title>
        <authorList>
            <person name="Craig R.J."/>
            <person name="Hasan A.R."/>
            <person name="Ness R.W."/>
            <person name="Keightley P.D."/>
        </authorList>
    </citation>
    <scope>NUCLEOTIDE SEQUENCE</scope>
    <source>
        <strain evidence="2">SAG 7.73</strain>
    </source>
</reference>
<evidence type="ECO:0000313" key="3">
    <source>
        <dbReference type="Proteomes" id="UP000650467"/>
    </source>
</evidence>
<feature type="compositionally biased region" description="Gly residues" evidence="1">
    <location>
        <begin position="613"/>
        <end position="622"/>
    </location>
</feature>
<dbReference type="OrthoDB" id="546230at2759"/>
<comment type="caution">
    <text evidence="2">The sequence shown here is derived from an EMBL/GenBank/DDBJ whole genome shotgun (WGS) entry which is preliminary data.</text>
</comment>
<evidence type="ECO:0000313" key="2">
    <source>
        <dbReference type="EMBL" id="KAG2435313.1"/>
    </source>
</evidence>
<feature type="region of interest" description="Disordered" evidence="1">
    <location>
        <begin position="604"/>
        <end position="664"/>
    </location>
</feature>
<dbReference type="EMBL" id="JAEHOC010000015">
    <property type="protein sequence ID" value="KAG2435313.1"/>
    <property type="molecule type" value="Genomic_DNA"/>
</dbReference>
<feature type="region of interest" description="Disordered" evidence="1">
    <location>
        <begin position="455"/>
        <end position="489"/>
    </location>
</feature>
<gene>
    <name evidence="2" type="ORF">HXX76_007388</name>
</gene>
<evidence type="ECO:0000256" key="1">
    <source>
        <dbReference type="SAM" id="MobiDB-lite"/>
    </source>
</evidence>
<dbReference type="AlphaFoldDB" id="A0A835W2X9"/>
<organism evidence="2 3">
    <name type="scientific">Chlamydomonas incerta</name>
    <dbReference type="NCBI Taxonomy" id="51695"/>
    <lineage>
        <taxon>Eukaryota</taxon>
        <taxon>Viridiplantae</taxon>
        <taxon>Chlorophyta</taxon>
        <taxon>core chlorophytes</taxon>
        <taxon>Chlorophyceae</taxon>
        <taxon>CS clade</taxon>
        <taxon>Chlamydomonadales</taxon>
        <taxon>Chlamydomonadaceae</taxon>
        <taxon>Chlamydomonas</taxon>
    </lineage>
</organism>
<proteinExistence type="predicted"/>
<dbReference type="Proteomes" id="UP000650467">
    <property type="component" value="Unassembled WGS sequence"/>
</dbReference>
<protein>
    <submittedName>
        <fullName evidence="2">Uncharacterized protein</fullName>
    </submittedName>
</protein>
<feature type="region of interest" description="Disordered" evidence="1">
    <location>
        <begin position="89"/>
        <end position="159"/>
    </location>
</feature>